<dbReference type="PANTHER" id="PTHR47939">
    <property type="entry name" value="MEMBRANE-ASSOCIATED SALT-INDUCIBLE PROTEIN-LIKE"/>
    <property type="match status" value="1"/>
</dbReference>
<dbReference type="InterPro" id="IPR002885">
    <property type="entry name" value="PPR_rpt"/>
</dbReference>
<dbReference type="FunCoup" id="A0A2G5F5J0">
    <property type="interactions" value="1823"/>
</dbReference>
<keyword evidence="2" id="KW-0677">Repeat</keyword>
<evidence type="ECO:0000256" key="1">
    <source>
        <dbReference type="ARBA" id="ARBA00007626"/>
    </source>
</evidence>
<evidence type="ECO:0008006" key="6">
    <source>
        <dbReference type="Google" id="ProtNLM"/>
    </source>
</evidence>
<dbReference type="Pfam" id="PF13041">
    <property type="entry name" value="PPR_2"/>
    <property type="match status" value="2"/>
</dbReference>
<feature type="repeat" description="PPR" evidence="3">
    <location>
        <begin position="420"/>
        <end position="454"/>
    </location>
</feature>
<feature type="repeat" description="PPR" evidence="3">
    <location>
        <begin position="490"/>
        <end position="524"/>
    </location>
</feature>
<evidence type="ECO:0000313" key="4">
    <source>
        <dbReference type="EMBL" id="PIA63206.1"/>
    </source>
</evidence>
<dbReference type="PROSITE" id="PS51375">
    <property type="entry name" value="PPR"/>
    <property type="match status" value="5"/>
</dbReference>
<dbReference type="EMBL" id="KZ305019">
    <property type="protein sequence ID" value="PIA63206.1"/>
    <property type="molecule type" value="Genomic_DNA"/>
</dbReference>
<dbReference type="EMBL" id="KZ305019">
    <property type="protein sequence ID" value="PIA63205.1"/>
    <property type="molecule type" value="Genomic_DNA"/>
</dbReference>
<dbReference type="Gene3D" id="1.25.40.10">
    <property type="entry name" value="Tetratricopeptide repeat domain"/>
    <property type="match status" value="3"/>
</dbReference>
<sequence>MWKANLFIRYSRQAVPLIRNQVNSKTQTLISSPFTYLSSFLSQNPRFFSIDSNQNFQNAPNIFQEESDYPSVNLFDENPSFISQESETPLANFDGNHGFSSQESETPFASFDGNNGFISQLGVEDENPSFVSQEKVREIDLEKVESVLSILQSNVDGSMENSLDGMRLYLSEEFMVRVIETPLVPGDSLVKIFKWALKKPDFSTTTRILDCLVKAVGSGNRKREVYALWDLVKEFNDEKKCLLTTEILNEFISLFWKLGKGKAGLEVFDKFEEFACEWNADSYYLTIEALCRRKIFDWAWPVCEKMLNAGALPDSEKISNIISCFCKGNKAKDAHLVYLMAKEKKIHLSKSCLNFLITSLCREDDTVKLALDLLGDFSGKDRNYAIKPFSCVVRGLCRIKDTEEVKKLLSMMIFEGPPPGNAVFNFVINAFSKAGEMDVVMGFVKIMESRGLRPDVYTYTVIISGFVKGGEMEEARKVLSEAQKKHSKLCPATFHTLIQGYCKLGEFDKAVELLNVMKESGVEPNFDEYDKMIQSLCLKAVDWRTAEKLLEEMKEKGLPIKGSTKGLVRAVKELEEKELGEEVVSMEA</sequence>
<feature type="repeat" description="PPR" evidence="3">
    <location>
        <begin position="385"/>
        <end position="419"/>
    </location>
</feature>
<keyword evidence="5" id="KW-1185">Reference proteome</keyword>
<dbReference type="InterPro" id="IPR050667">
    <property type="entry name" value="PPR-containing_protein"/>
</dbReference>
<dbReference type="Pfam" id="PF01535">
    <property type="entry name" value="PPR"/>
    <property type="match status" value="1"/>
</dbReference>
<reference evidence="4 5" key="1">
    <citation type="submission" date="2017-09" db="EMBL/GenBank/DDBJ databases">
        <title>WGS assembly of Aquilegia coerulea Goldsmith.</title>
        <authorList>
            <person name="Hodges S."/>
            <person name="Kramer E."/>
            <person name="Nordborg M."/>
            <person name="Tomkins J."/>
            <person name="Borevitz J."/>
            <person name="Derieg N."/>
            <person name="Yan J."/>
            <person name="Mihaltcheva S."/>
            <person name="Hayes R.D."/>
            <person name="Rokhsar D."/>
        </authorList>
    </citation>
    <scope>NUCLEOTIDE SEQUENCE [LARGE SCALE GENOMIC DNA]</scope>
    <source>
        <strain evidence="5">cv. Goldsmith</strain>
    </source>
</reference>
<dbReference type="AlphaFoldDB" id="A0A2G5F5J0"/>
<protein>
    <recommendedName>
        <fullName evidence="6">Pentacotripeptide-repeat region of PRORP domain-containing protein</fullName>
    </recommendedName>
</protein>
<comment type="similarity">
    <text evidence="1">Belongs to the PPR family. P subfamily.</text>
</comment>
<dbReference type="Proteomes" id="UP000230069">
    <property type="component" value="Unassembled WGS sequence"/>
</dbReference>
<dbReference type="PANTHER" id="PTHR47939:SF10">
    <property type="entry name" value="PENTACOTRIPEPTIDE-REPEAT REGION OF PRORP DOMAIN-CONTAINING PROTEIN"/>
    <property type="match status" value="1"/>
</dbReference>
<accession>A0A2G5F5J0</accession>
<organism evidence="4 5">
    <name type="scientific">Aquilegia coerulea</name>
    <name type="common">Rocky mountain columbine</name>
    <dbReference type="NCBI Taxonomy" id="218851"/>
    <lineage>
        <taxon>Eukaryota</taxon>
        <taxon>Viridiplantae</taxon>
        <taxon>Streptophyta</taxon>
        <taxon>Embryophyta</taxon>
        <taxon>Tracheophyta</taxon>
        <taxon>Spermatophyta</taxon>
        <taxon>Magnoliopsida</taxon>
        <taxon>Ranunculales</taxon>
        <taxon>Ranunculaceae</taxon>
        <taxon>Thalictroideae</taxon>
        <taxon>Aquilegia</taxon>
    </lineage>
</organism>
<evidence type="ECO:0000256" key="3">
    <source>
        <dbReference type="PROSITE-ProRule" id="PRU00708"/>
    </source>
</evidence>
<proteinExistence type="inferred from homology"/>
<dbReference type="OrthoDB" id="185373at2759"/>
<name>A0A2G5F5J0_AQUCA</name>
<dbReference type="STRING" id="218851.A0A2G5F5J0"/>
<gene>
    <name evidence="4" type="ORF">AQUCO_00200905v1</name>
</gene>
<feature type="repeat" description="PPR" evidence="3">
    <location>
        <begin position="525"/>
        <end position="560"/>
    </location>
</feature>
<dbReference type="NCBIfam" id="TIGR00756">
    <property type="entry name" value="PPR"/>
    <property type="match status" value="4"/>
</dbReference>
<feature type="repeat" description="PPR" evidence="3">
    <location>
        <begin position="455"/>
        <end position="489"/>
    </location>
</feature>
<evidence type="ECO:0000313" key="5">
    <source>
        <dbReference type="Proteomes" id="UP000230069"/>
    </source>
</evidence>
<dbReference type="InterPro" id="IPR011990">
    <property type="entry name" value="TPR-like_helical_dom_sf"/>
</dbReference>
<evidence type="ECO:0000256" key="2">
    <source>
        <dbReference type="ARBA" id="ARBA00022737"/>
    </source>
</evidence>